<evidence type="ECO:0000313" key="4">
    <source>
        <dbReference type="EMBL" id="GIH05586.1"/>
    </source>
</evidence>
<feature type="domain" description="DUF11" evidence="3">
    <location>
        <begin position="265"/>
        <end position="346"/>
    </location>
</feature>
<evidence type="ECO:0000313" key="5">
    <source>
        <dbReference type="Proteomes" id="UP000612899"/>
    </source>
</evidence>
<feature type="compositionally biased region" description="Polar residues" evidence="1">
    <location>
        <begin position="79"/>
        <end position="89"/>
    </location>
</feature>
<keyword evidence="2" id="KW-1133">Transmembrane helix</keyword>
<sequence>MAEDQYDLESLNSAFAQLRSDAGGHVRPPGIAAARATASRRRQARLATLAAAVVALIVVPVATLANTVPDVARPLPNASAGSSSPSQFELPSPSAEPSAEPSASPSPAHTESAAGSTGSSGNQNLAYTAIWYAGPLDGIRVELPQSHAISVPIGIKVWSRNSSKVGPVTNAKLAVDLSQIASKVDIVGVTGPCVLSGSSVQCDFGTLATGTHTESLSLRARSGAALGDAGQVTLTASGSEPSWHSKVTHGKVSVRFEDEATDFTAKASAGTGKVGDTVALKFEISNRGPRTGTYFEVQASSWAGGEVVGMSPNCQPGQVTSGCRVENLAVGATVTVEIYFKILSCLANGFAPPTTVTYVPFDPVVYGVPNSAFTITGC</sequence>
<protein>
    <recommendedName>
        <fullName evidence="3">DUF11 domain-containing protein</fullName>
    </recommendedName>
</protein>
<reference evidence="4" key="1">
    <citation type="submission" date="2021-01" db="EMBL/GenBank/DDBJ databases">
        <title>Whole genome shotgun sequence of Rhizocola hellebori NBRC 109834.</title>
        <authorList>
            <person name="Komaki H."/>
            <person name="Tamura T."/>
        </authorList>
    </citation>
    <scope>NUCLEOTIDE SEQUENCE</scope>
    <source>
        <strain evidence="4">NBRC 109834</strain>
    </source>
</reference>
<dbReference type="Pfam" id="PF01345">
    <property type="entry name" value="DUF11"/>
    <property type="match status" value="1"/>
</dbReference>
<evidence type="ECO:0000256" key="1">
    <source>
        <dbReference type="SAM" id="MobiDB-lite"/>
    </source>
</evidence>
<dbReference type="EMBL" id="BONY01000020">
    <property type="protein sequence ID" value="GIH05586.1"/>
    <property type="molecule type" value="Genomic_DNA"/>
</dbReference>
<dbReference type="Proteomes" id="UP000612899">
    <property type="component" value="Unassembled WGS sequence"/>
</dbReference>
<keyword evidence="2" id="KW-0472">Membrane</keyword>
<feature type="compositionally biased region" description="Low complexity" evidence="1">
    <location>
        <begin position="91"/>
        <end position="120"/>
    </location>
</feature>
<evidence type="ECO:0000256" key="2">
    <source>
        <dbReference type="SAM" id="Phobius"/>
    </source>
</evidence>
<gene>
    <name evidence="4" type="ORF">Rhe02_36530</name>
</gene>
<dbReference type="InterPro" id="IPR001434">
    <property type="entry name" value="OmcB-like_DUF11"/>
</dbReference>
<keyword evidence="5" id="KW-1185">Reference proteome</keyword>
<dbReference type="RefSeq" id="WP_203909435.1">
    <property type="nucleotide sequence ID" value="NZ_BONY01000020.1"/>
</dbReference>
<dbReference type="AlphaFoldDB" id="A0A8J3Q9H3"/>
<name>A0A8J3Q9H3_9ACTN</name>
<comment type="caution">
    <text evidence="4">The sequence shown here is derived from an EMBL/GenBank/DDBJ whole genome shotgun (WGS) entry which is preliminary data.</text>
</comment>
<feature type="transmembrane region" description="Helical" evidence="2">
    <location>
        <begin position="46"/>
        <end position="65"/>
    </location>
</feature>
<proteinExistence type="predicted"/>
<evidence type="ECO:0000259" key="3">
    <source>
        <dbReference type="Pfam" id="PF01345"/>
    </source>
</evidence>
<feature type="region of interest" description="Disordered" evidence="1">
    <location>
        <begin position="76"/>
        <end position="120"/>
    </location>
</feature>
<organism evidence="4 5">
    <name type="scientific">Rhizocola hellebori</name>
    <dbReference type="NCBI Taxonomy" id="1392758"/>
    <lineage>
        <taxon>Bacteria</taxon>
        <taxon>Bacillati</taxon>
        <taxon>Actinomycetota</taxon>
        <taxon>Actinomycetes</taxon>
        <taxon>Micromonosporales</taxon>
        <taxon>Micromonosporaceae</taxon>
        <taxon>Rhizocola</taxon>
    </lineage>
</organism>
<accession>A0A8J3Q9H3</accession>
<keyword evidence="2" id="KW-0812">Transmembrane</keyword>